<dbReference type="RefSeq" id="WP_065866604.1">
    <property type="nucleotide sequence ID" value="NZ_CP016827.1"/>
</dbReference>
<organism evidence="1 2">
    <name type="scientific">Lactobacillus helveticus</name>
    <name type="common">Lactobacillus suntoryeus</name>
    <dbReference type="NCBI Taxonomy" id="1587"/>
    <lineage>
        <taxon>Bacteria</taxon>
        <taxon>Bacillati</taxon>
        <taxon>Bacillota</taxon>
        <taxon>Bacilli</taxon>
        <taxon>Lactobacillales</taxon>
        <taxon>Lactobacillaceae</taxon>
        <taxon>Lactobacillus</taxon>
    </lineage>
</organism>
<reference evidence="1" key="1">
    <citation type="submission" date="2019-09" db="EMBL/GenBank/DDBJ databases">
        <title>Comparative genomic analysis of Lactobacillus helveticus.</title>
        <authorList>
            <person name="Zhang H."/>
            <person name="Chen Y."/>
            <person name="Zhong Z."/>
        </authorList>
    </citation>
    <scope>NUCLEOTIDE SEQUENCE</scope>
    <source>
        <strain evidence="1">IMAU30003</strain>
    </source>
</reference>
<evidence type="ECO:0000313" key="1">
    <source>
        <dbReference type="EMBL" id="NRO34669.1"/>
    </source>
</evidence>
<sequence>MNYKEAVKLIEKLVEKKCYYVDFVPFTFPDRNYAELDDYLETHYKETYAKKIIFIAFSLMYYYDCHVYLDEEMSESFSNFKKKDLRNIGLDILDAFIHKLVVENRSGLNIIITHADNTHSLMRIEDGYQTLFFNINGECLNIIKQLVDHQGLFLKKSNISR</sequence>
<dbReference type="Proteomes" id="UP000651333">
    <property type="component" value="Unassembled WGS sequence"/>
</dbReference>
<evidence type="ECO:0000313" key="2">
    <source>
        <dbReference type="Proteomes" id="UP000651333"/>
    </source>
</evidence>
<accession>A0A1B2IQZ9</accession>
<dbReference type="AlphaFoldDB" id="A0A1B2IQZ9"/>
<proteinExistence type="predicted"/>
<dbReference type="OrthoDB" id="2329274at2"/>
<protein>
    <submittedName>
        <fullName evidence="1">Uncharacterized protein</fullName>
    </submittedName>
</protein>
<dbReference type="EMBL" id="WCHB01000023">
    <property type="protein sequence ID" value="NRO34669.1"/>
    <property type="molecule type" value="Genomic_DNA"/>
</dbReference>
<name>A0A1B2IQZ9_LACHE</name>
<gene>
    <name evidence="1" type="ORF">IMAU30003_00908</name>
</gene>
<comment type="caution">
    <text evidence="1">The sequence shown here is derived from an EMBL/GenBank/DDBJ whole genome shotgun (WGS) entry which is preliminary data.</text>
</comment>